<accession>A0AAI8VC63</accession>
<dbReference type="PROSITE" id="PS51194">
    <property type="entry name" value="HELICASE_CTER"/>
    <property type="match status" value="1"/>
</dbReference>
<dbReference type="PANTHER" id="PTHR45629:SF7">
    <property type="entry name" value="DNA EXCISION REPAIR PROTEIN ERCC-6-RELATED"/>
    <property type="match status" value="1"/>
</dbReference>
<dbReference type="GO" id="GO:0016787">
    <property type="term" value="F:hydrolase activity"/>
    <property type="evidence" value="ECO:0007669"/>
    <property type="project" value="UniProtKB-KW"/>
</dbReference>
<evidence type="ECO:0000259" key="7">
    <source>
        <dbReference type="PROSITE" id="PS51192"/>
    </source>
</evidence>
<dbReference type="InterPro" id="IPR057931">
    <property type="entry name" value="RHH_ERCC6L2"/>
</dbReference>
<proteinExistence type="predicted"/>
<dbReference type="InterPro" id="IPR029256">
    <property type="entry name" value="Heliccase-ass-bd"/>
</dbReference>
<dbReference type="InterPro" id="IPR038718">
    <property type="entry name" value="SNF2-like_sf"/>
</dbReference>
<dbReference type="InterPro" id="IPR049730">
    <property type="entry name" value="SNF2/RAD54-like_C"/>
</dbReference>
<dbReference type="InterPro" id="IPR050496">
    <property type="entry name" value="SNF2_RAD54_helicase_repair"/>
</dbReference>
<dbReference type="InterPro" id="IPR027417">
    <property type="entry name" value="P-loop_NTPase"/>
</dbReference>
<evidence type="ECO:0000256" key="6">
    <source>
        <dbReference type="SAM" id="MobiDB-lite"/>
    </source>
</evidence>
<evidence type="ECO:0000256" key="5">
    <source>
        <dbReference type="ARBA" id="ARBA00023242"/>
    </source>
</evidence>
<sequence length="1060" mass="119061">MPRRSDSIAISDDDVTASSDAWRKPAAPKKTKTLPDKRKADHLTAADDGWSDDSAAGFETLKKRYASRKRSAKSKGKGIARGRPPKGAKRRKTQSRSWRDDGSASNSDELVDSLPAYFGERRKAFDENRKTLREGGLLLPPDFSDVYFSDDERLEELEEKPQFDPRSGIKPCHPYKDIVMKTSGGIIPASIAQYLRDYQIQGVEFLHRLFVYQQGGILGDDMGLGKTVQVAAFLTAAFGKTGDSRDAKRMRKYRRAKNDWYPRALIICPGSLIRNWKNELERWGWWDVDLYHGAGKSDVLGSARAGRLEVMITTYATYKNSSTEVNMVPWDVVVADECHSIKEVTAETTIAMNEVNCLCRFGLTGTAIQNKYEELWALLNWTNPGQFGTLLDWKEQICKPLTVGQSHDATLHQLSEARKTAKKMRFNLLPKFFLRRLKSLIADQLPKKRDRVVFCALTDLQRGAYENLLSSSIVQFVLAAFEACSCGSGLTGGRCCFQLNADGESWKALVFPIVMALQKLSNHFNLMIPRTADIADKLRRELRFLEAAMPNDWAEHYAKRDNMINLANPEYCGKWKVLKKLLKFWHGNGDKVLVFSHSVKLLRILQQLFGMTNYNVSYLDGSLSYDERQEVVDDFNSDPNQFVFLISTKAGGVGLNITSANKVVIMDPHWNPSYDLQAQDRAYRIGQVRDVEVYRLISTGTIEEITYARQIYKQQQANIGYNASNERRYFKGVQQNSDRKGEIFGIHNLLTYNGDQGVLRDIVNKTNIAEAKAGVRLVDIDMDKVIKDVEEDEFVKKEEGADDDSGGLRHLSAMLTKEDAKEKAPKLKVASKPRSDPIQAILASEGVEYTHENSEVIGSSKIEDELSRQAQLAADPDADGASLALFFNSQDSSAQSASNSYHHQYNPPKDVMQRQFCTMAKTFDFTSATEFALAVETMTQEQRRNCLDLFYRMRVEKLKGLGAIKPDVDAKTEDEGKDDVKLEDSKAVGVKSESPAVEAEVVEDVKMEDATPSTPVIKPKPASRSFGSDTKMPKNEDGAARAVKQSIAIWLSDDDETDEL</sequence>
<feature type="compositionally biased region" description="Low complexity" evidence="6">
    <location>
        <begin position="990"/>
        <end position="999"/>
    </location>
</feature>
<dbReference type="InterPro" id="IPR000330">
    <property type="entry name" value="SNF2_N"/>
</dbReference>
<dbReference type="SMART" id="SM00490">
    <property type="entry name" value="HELICc"/>
    <property type="match status" value="1"/>
</dbReference>
<keyword evidence="5" id="KW-0539">Nucleus</keyword>
<dbReference type="Pfam" id="PF00271">
    <property type="entry name" value="Helicase_C"/>
    <property type="match status" value="1"/>
</dbReference>
<dbReference type="PROSITE" id="PS51192">
    <property type="entry name" value="HELICASE_ATP_BIND_1"/>
    <property type="match status" value="1"/>
</dbReference>
<keyword evidence="3" id="KW-0378">Hydrolase</keyword>
<comment type="subcellular location">
    <subcellularLocation>
        <location evidence="1">Nucleus</location>
    </subcellularLocation>
</comment>
<evidence type="ECO:0000256" key="1">
    <source>
        <dbReference type="ARBA" id="ARBA00004123"/>
    </source>
</evidence>
<dbReference type="FunFam" id="3.40.50.10810:FF:000019">
    <property type="entry name" value="DNA excision repair protein ERCC-6-like 2 isoform X1"/>
    <property type="match status" value="1"/>
</dbReference>
<feature type="region of interest" description="Disordered" evidence="6">
    <location>
        <begin position="1"/>
        <end position="110"/>
    </location>
</feature>
<dbReference type="InterPro" id="IPR014001">
    <property type="entry name" value="Helicase_ATP-bd"/>
</dbReference>
<dbReference type="GO" id="GO:0005524">
    <property type="term" value="F:ATP binding"/>
    <property type="evidence" value="ECO:0007669"/>
    <property type="project" value="InterPro"/>
</dbReference>
<feature type="compositionally biased region" description="Low complexity" evidence="6">
    <location>
        <begin position="46"/>
        <end position="57"/>
    </location>
</feature>
<feature type="compositionally biased region" description="Basic residues" evidence="6">
    <location>
        <begin position="63"/>
        <end position="94"/>
    </location>
</feature>
<feature type="domain" description="Helicase ATP-binding" evidence="7">
    <location>
        <begin position="207"/>
        <end position="385"/>
    </location>
</feature>
<feature type="region of interest" description="Disordered" evidence="6">
    <location>
        <begin position="986"/>
        <end position="1040"/>
    </location>
</feature>
<dbReference type="SMART" id="SM00487">
    <property type="entry name" value="DEXDc"/>
    <property type="match status" value="1"/>
</dbReference>
<name>A0AAI8VC63_9PEZI</name>
<feature type="domain" description="Helicase C-terminal" evidence="8">
    <location>
        <begin position="577"/>
        <end position="730"/>
    </location>
</feature>
<comment type="caution">
    <text evidence="9">The sequence shown here is derived from an EMBL/GenBank/DDBJ whole genome shotgun (WGS) entry which is preliminary data.</text>
</comment>
<dbReference type="Pfam" id="PF00176">
    <property type="entry name" value="SNF2-rel_dom"/>
    <property type="match status" value="1"/>
</dbReference>
<dbReference type="InterPro" id="IPR001650">
    <property type="entry name" value="Helicase_C-like"/>
</dbReference>
<dbReference type="GO" id="GO:0005634">
    <property type="term" value="C:nucleus"/>
    <property type="evidence" value="ECO:0007669"/>
    <property type="project" value="UniProtKB-SubCell"/>
</dbReference>
<dbReference type="Gene3D" id="3.40.50.300">
    <property type="entry name" value="P-loop containing nucleotide triphosphate hydrolases"/>
    <property type="match status" value="1"/>
</dbReference>
<evidence type="ECO:0000313" key="10">
    <source>
        <dbReference type="Proteomes" id="UP001295740"/>
    </source>
</evidence>
<dbReference type="CDD" id="cd18793">
    <property type="entry name" value="SF2_C_SNF"/>
    <property type="match status" value="1"/>
</dbReference>
<feature type="compositionally biased region" description="Basic and acidic residues" evidence="6">
    <location>
        <begin position="33"/>
        <end position="45"/>
    </location>
</feature>
<evidence type="ECO:0000256" key="2">
    <source>
        <dbReference type="ARBA" id="ARBA00022741"/>
    </source>
</evidence>
<dbReference type="PANTHER" id="PTHR45629">
    <property type="entry name" value="SNF2/RAD54 FAMILY MEMBER"/>
    <property type="match status" value="1"/>
</dbReference>
<evidence type="ECO:0000313" key="9">
    <source>
        <dbReference type="EMBL" id="CAJ2502284.1"/>
    </source>
</evidence>
<dbReference type="EMBL" id="CAUWAG010000004">
    <property type="protein sequence ID" value="CAJ2502284.1"/>
    <property type="molecule type" value="Genomic_DNA"/>
</dbReference>
<organism evidence="9 10">
    <name type="scientific">Anthostomella pinea</name>
    <dbReference type="NCBI Taxonomy" id="933095"/>
    <lineage>
        <taxon>Eukaryota</taxon>
        <taxon>Fungi</taxon>
        <taxon>Dikarya</taxon>
        <taxon>Ascomycota</taxon>
        <taxon>Pezizomycotina</taxon>
        <taxon>Sordariomycetes</taxon>
        <taxon>Xylariomycetidae</taxon>
        <taxon>Xylariales</taxon>
        <taxon>Xylariaceae</taxon>
        <taxon>Anthostomella</taxon>
    </lineage>
</organism>
<dbReference type="Pfam" id="PF25806">
    <property type="entry name" value="RHH_ERCC6L2"/>
    <property type="match status" value="1"/>
</dbReference>
<gene>
    <name evidence="9" type="ORF">KHLLAP_LOCUS2752</name>
</gene>
<dbReference type="SUPFAM" id="SSF52540">
    <property type="entry name" value="P-loop containing nucleoside triphosphate hydrolases"/>
    <property type="match status" value="2"/>
</dbReference>
<dbReference type="Proteomes" id="UP001295740">
    <property type="component" value="Unassembled WGS sequence"/>
</dbReference>
<evidence type="ECO:0000259" key="8">
    <source>
        <dbReference type="PROSITE" id="PS51194"/>
    </source>
</evidence>
<keyword evidence="10" id="KW-1185">Reference proteome</keyword>
<protein>
    <submittedName>
        <fullName evidence="9">Uu.00g096780.m01.CDS01</fullName>
    </submittedName>
</protein>
<reference evidence="9" key="1">
    <citation type="submission" date="2023-10" db="EMBL/GenBank/DDBJ databases">
        <authorList>
            <person name="Hackl T."/>
        </authorList>
    </citation>
    <scope>NUCLEOTIDE SEQUENCE</scope>
</reference>
<dbReference type="Gene3D" id="3.40.50.10810">
    <property type="entry name" value="Tandem AAA-ATPase domain"/>
    <property type="match status" value="1"/>
</dbReference>
<dbReference type="Pfam" id="PF14773">
    <property type="entry name" value="VIGSSK"/>
    <property type="match status" value="1"/>
</dbReference>
<keyword evidence="4" id="KW-0067">ATP-binding</keyword>
<keyword evidence="2" id="KW-0547">Nucleotide-binding</keyword>
<evidence type="ECO:0000256" key="3">
    <source>
        <dbReference type="ARBA" id="ARBA00022801"/>
    </source>
</evidence>
<evidence type="ECO:0000256" key="4">
    <source>
        <dbReference type="ARBA" id="ARBA00022840"/>
    </source>
</evidence>
<dbReference type="AlphaFoldDB" id="A0AAI8VC63"/>